<dbReference type="InterPro" id="IPR014001">
    <property type="entry name" value="Helicase_ATP-bd"/>
</dbReference>
<evidence type="ECO:0000256" key="1">
    <source>
        <dbReference type="ARBA" id="ARBA00005446"/>
    </source>
</evidence>
<dbReference type="GO" id="GO:0003677">
    <property type="term" value="F:DNA binding"/>
    <property type="evidence" value="ECO:0007669"/>
    <property type="project" value="UniProtKB-KW"/>
</dbReference>
<dbReference type="InterPro" id="IPR002464">
    <property type="entry name" value="DNA/RNA_helicase_DEAH_CS"/>
</dbReference>
<evidence type="ECO:0000259" key="16">
    <source>
        <dbReference type="PROSITE" id="PS51194"/>
    </source>
</evidence>
<keyword evidence="9" id="KW-0238">DNA-binding</keyword>
<dbReference type="PANTHER" id="PTHR13710">
    <property type="entry name" value="DNA HELICASE RECQ FAMILY MEMBER"/>
    <property type="match status" value="1"/>
</dbReference>
<evidence type="ECO:0000256" key="5">
    <source>
        <dbReference type="ARBA" id="ARBA00022777"/>
    </source>
</evidence>
<feature type="compositionally biased region" description="Polar residues" evidence="13">
    <location>
        <begin position="437"/>
        <end position="448"/>
    </location>
</feature>
<evidence type="ECO:0000256" key="7">
    <source>
        <dbReference type="ARBA" id="ARBA00022806"/>
    </source>
</evidence>
<dbReference type="GO" id="GO:0005737">
    <property type="term" value="C:cytoplasm"/>
    <property type="evidence" value="ECO:0007669"/>
    <property type="project" value="TreeGrafter"/>
</dbReference>
<comment type="catalytic activity">
    <reaction evidence="10">
        <text>Couples ATP hydrolysis with the unwinding of duplex DNA by translocating in the 3'-5' direction.</text>
        <dbReference type="EC" id="5.6.2.4"/>
    </reaction>
</comment>
<dbReference type="Pfam" id="PF00271">
    <property type="entry name" value="Helicase_C"/>
    <property type="match status" value="1"/>
</dbReference>
<dbReference type="NCBIfam" id="TIGR00614">
    <property type="entry name" value="recQ_fam"/>
    <property type="match status" value="1"/>
</dbReference>
<proteinExistence type="inferred from homology"/>
<evidence type="ECO:0000256" key="8">
    <source>
        <dbReference type="ARBA" id="ARBA00022840"/>
    </source>
</evidence>
<dbReference type="SUPFAM" id="SSF52540">
    <property type="entry name" value="P-loop containing nucleoside triphosphate hydrolases"/>
    <property type="match status" value="2"/>
</dbReference>
<dbReference type="OrthoDB" id="10263145at2759"/>
<dbReference type="PANTHER" id="PTHR13710:SF84">
    <property type="entry name" value="ATP-DEPENDENT DNA HELICASE RECS-RELATED"/>
    <property type="match status" value="1"/>
</dbReference>
<keyword evidence="8" id="KW-0067">ATP-binding</keyword>
<dbReference type="InterPro" id="IPR003136">
    <property type="entry name" value="Cytidylate_kin"/>
</dbReference>
<evidence type="ECO:0000256" key="3">
    <source>
        <dbReference type="ARBA" id="ARBA00022679"/>
    </source>
</evidence>
<dbReference type="InterPro" id="IPR011994">
    <property type="entry name" value="Cytidylate_kinase_dom"/>
</dbReference>
<evidence type="ECO:0000256" key="9">
    <source>
        <dbReference type="ARBA" id="ARBA00023125"/>
    </source>
</evidence>
<comment type="catalytic activity">
    <reaction evidence="11">
        <text>dCMP + ATP = dCDP + ADP</text>
        <dbReference type="Rhea" id="RHEA:25094"/>
        <dbReference type="ChEBI" id="CHEBI:30616"/>
        <dbReference type="ChEBI" id="CHEBI:57566"/>
        <dbReference type="ChEBI" id="CHEBI:58593"/>
        <dbReference type="ChEBI" id="CHEBI:456216"/>
        <dbReference type="EC" id="2.7.4.25"/>
    </reaction>
</comment>
<feature type="region of interest" description="Disordered" evidence="13">
    <location>
        <begin position="281"/>
        <end position="323"/>
    </location>
</feature>
<dbReference type="PROSITE" id="PS51194">
    <property type="entry name" value="HELICASE_CTER"/>
    <property type="match status" value="1"/>
</dbReference>
<dbReference type="GO" id="GO:0006310">
    <property type="term" value="P:DNA recombination"/>
    <property type="evidence" value="ECO:0007669"/>
    <property type="project" value="InterPro"/>
</dbReference>
<comment type="similarity">
    <text evidence="1">Belongs to the helicase family. RecQ subfamily.</text>
</comment>
<evidence type="ECO:0000256" key="4">
    <source>
        <dbReference type="ARBA" id="ARBA00022741"/>
    </source>
</evidence>
<evidence type="ECO:0000256" key="2">
    <source>
        <dbReference type="ARBA" id="ARBA00009427"/>
    </source>
</evidence>
<dbReference type="GO" id="GO:0030894">
    <property type="term" value="C:replisome"/>
    <property type="evidence" value="ECO:0007669"/>
    <property type="project" value="TreeGrafter"/>
</dbReference>
<keyword evidence="7 17" id="KW-0347">Helicase</keyword>
<feature type="compositionally biased region" description="Low complexity" evidence="13">
    <location>
        <begin position="384"/>
        <end position="436"/>
    </location>
</feature>
<dbReference type="CDD" id="cd00118">
    <property type="entry name" value="LysM"/>
    <property type="match status" value="1"/>
</dbReference>
<sequence>MSPEMFLSSEVQKALQAARLALIVVDEAHCISQWGIDFRPEYLKIADGTKFIGGPLVLALTATATPAVRMDIQRLLFRENQAKEFIFSVDRPNISYFVYQETKLEKLQELITTLEGSGIIYCATRKKVEELYQTFKHQHAIAYYHGGLSGQERRMLQQQFLADDLRILIATNAFGMGINKENIRFVIHYDLPDSPENYLQEVGRAGRDGQPSQAILLYEAGDEYIHHFLQEQTDQSKKLFEIKQRMTDLVFEDPLIKKWEQFFPNESSRLMDLLSQREKLSRKDRYNDTNNEPWDQHIYESDSEEETYSRSQSRRSGGGNKGGGNTKFLTILVALLLALILIPAGAFFWITRDNDKPAASPESTTQVSKVSSTEKSSTEESSTEESTSSTDSEANQQEQQQAADQQAQQQAAAESQAAAEAQAQAEASRSAAAAQQTTPSSSTTNDANAQYGTVQAGEGPQQIAGRYGLSVDEFLRLNGMDRSNFYFDPDEDGLAELTKKYPITFKQSAHGQLVFADDEEITQAIRQPDVTGAVSEVSAHGKVREELVEAQRKLAQVGGVVMDGRDIGTTVLPQAEVKIFLVASVDERAQRRYKENQEKGIEMDFEAIKEAIAKRDYLDSHREVSPLIQAEDAELVDTTGMSIEQVVTKIKEVIQSKGF</sequence>
<evidence type="ECO:0000259" key="15">
    <source>
        <dbReference type="PROSITE" id="PS51192"/>
    </source>
</evidence>
<dbReference type="GO" id="GO:0006281">
    <property type="term" value="P:DNA repair"/>
    <property type="evidence" value="ECO:0007669"/>
    <property type="project" value="TreeGrafter"/>
</dbReference>
<gene>
    <name evidence="17" type="ORF">TTRE_0000711401</name>
</gene>
<dbReference type="GO" id="GO:0009378">
    <property type="term" value="F:four-way junction helicase activity"/>
    <property type="evidence" value="ECO:0007669"/>
    <property type="project" value="TreeGrafter"/>
</dbReference>
<dbReference type="SMART" id="SM00490">
    <property type="entry name" value="HELICc"/>
    <property type="match status" value="1"/>
</dbReference>
<organism evidence="17 18">
    <name type="scientific">Trichuris trichiura</name>
    <name type="common">Whipworm</name>
    <name type="synonym">Trichocephalus trichiurus</name>
    <dbReference type="NCBI Taxonomy" id="36087"/>
    <lineage>
        <taxon>Eukaryota</taxon>
        <taxon>Metazoa</taxon>
        <taxon>Ecdysozoa</taxon>
        <taxon>Nematoda</taxon>
        <taxon>Enoplea</taxon>
        <taxon>Dorylaimia</taxon>
        <taxon>Trichinellida</taxon>
        <taxon>Trichuridae</taxon>
        <taxon>Trichuris</taxon>
    </lineage>
</organism>
<keyword evidence="14" id="KW-1133">Transmembrane helix</keyword>
<evidence type="ECO:0000313" key="17">
    <source>
        <dbReference type="EMBL" id="CDW58789.1"/>
    </source>
</evidence>
<dbReference type="AlphaFoldDB" id="A0A077ZG63"/>
<keyword evidence="3" id="KW-0808">Transferase</keyword>
<protein>
    <submittedName>
        <fullName evidence="17">LysM and Helicase C and Cytidylate kin domain con taining protein</fullName>
    </submittedName>
</protein>
<dbReference type="GO" id="GO:0016787">
    <property type="term" value="F:hydrolase activity"/>
    <property type="evidence" value="ECO:0007669"/>
    <property type="project" value="UniProtKB-KW"/>
</dbReference>
<dbReference type="Pfam" id="PF00270">
    <property type="entry name" value="DEAD"/>
    <property type="match status" value="1"/>
</dbReference>
<dbReference type="STRING" id="36087.A0A077ZG63"/>
<dbReference type="PROSITE" id="PS51192">
    <property type="entry name" value="HELICASE_ATP_BIND_1"/>
    <property type="match status" value="1"/>
</dbReference>
<dbReference type="InterPro" id="IPR018392">
    <property type="entry name" value="LysM"/>
</dbReference>
<dbReference type="InterPro" id="IPR027417">
    <property type="entry name" value="P-loop_NTPase"/>
</dbReference>
<evidence type="ECO:0000256" key="14">
    <source>
        <dbReference type="SAM" id="Phobius"/>
    </source>
</evidence>
<accession>A0A077ZG63</accession>
<evidence type="ECO:0000256" key="13">
    <source>
        <dbReference type="SAM" id="MobiDB-lite"/>
    </source>
</evidence>
<feature type="transmembrane region" description="Helical" evidence="14">
    <location>
        <begin position="328"/>
        <end position="350"/>
    </location>
</feature>
<feature type="domain" description="Helicase ATP-binding" evidence="15">
    <location>
        <begin position="1"/>
        <end position="82"/>
    </location>
</feature>
<keyword evidence="4" id="KW-0547">Nucleotide-binding</keyword>
<dbReference type="Gene3D" id="3.40.50.300">
    <property type="entry name" value="P-loop containing nucleotide triphosphate hydrolases"/>
    <property type="match status" value="3"/>
</dbReference>
<dbReference type="InterPro" id="IPR004589">
    <property type="entry name" value="DNA_helicase_ATP-dep_RecQ"/>
</dbReference>
<evidence type="ECO:0000256" key="10">
    <source>
        <dbReference type="ARBA" id="ARBA00034617"/>
    </source>
</evidence>
<dbReference type="Proteomes" id="UP000030665">
    <property type="component" value="Unassembled WGS sequence"/>
</dbReference>
<dbReference type="InterPro" id="IPR001650">
    <property type="entry name" value="Helicase_C-like"/>
</dbReference>
<feature type="region of interest" description="Disordered" evidence="13">
    <location>
        <begin position="357"/>
        <end position="448"/>
    </location>
</feature>
<feature type="domain" description="Helicase C-terminal" evidence="16">
    <location>
        <begin position="106"/>
        <end position="250"/>
    </location>
</feature>
<evidence type="ECO:0000256" key="11">
    <source>
        <dbReference type="ARBA" id="ARBA00047615"/>
    </source>
</evidence>
<reference evidence="17" key="1">
    <citation type="submission" date="2014-01" db="EMBL/GenBank/DDBJ databases">
        <authorList>
            <person name="Aslett M."/>
        </authorList>
    </citation>
    <scope>NUCLEOTIDE SEQUENCE</scope>
</reference>
<keyword evidence="5" id="KW-0418">Kinase</keyword>
<dbReference type="HAMAP" id="MF_00238">
    <property type="entry name" value="Cytidyl_kinase_type1"/>
    <property type="match status" value="1"/>
</dbReference>
<dbReference type="Pfam" id="PF02224">
    <property type="entry name" value="Cytidylate_kin"/>
    <property type="match status" value="1"/>
</dbReference>
<keyword evidence="14" id="KW-0812">Transmembrane</keyword>
<dbReference type="CDD" id="cd02020">
    <property type="entry name" value="CMPK"/>
    <property type="match status" value="1"/>
</dbReference>
<dbReference type="GO" id="GO:0005524">
    <property type="term" value="F:ATP binding"/>
    <property type="evidence" value="ECO:0007669"/>
    <property type="project" value="UniProtKB-KW"/>
</dbReference>
<keyword evidence="6" id="KW-0378">Hydrolase</keyword>
<comment type="similarity">
    <text evidence="2">Belongs to the cytidylate kinase family. Type 1 subfamily.</text>
</comment>
<keyword evidence="18" id="KW-1185">Reference proteome</keyword>
<comment type="catalytic activity">
    <reaction evidence="12">
        <text>CMP + ATP = CDP + ADP</text>
        <dbReference type="Rhea" id="RHEA:11600"/>
        <dbReference type="ChEBI" id="CHEBI:30616"/>
        <dbReference type="ChEBI" id="CHEBI:58069"/>
        <dbReference type="ChEBI" id="CHEBI:60377"/>
        <dbReference type="ChEBI" id="CHEBI:456216"/>
        <dbReference type="EC" id="2.7.4.25"/>
    </reaction>
</comment>
<dbReference type="GO" id="GO:0043138">
    <property type="term" value="F:3'-5' DNA helicase activity"/>
    <property type="evidence" value="ECO:0007669"/>
    <property type="project" value="UniProtKB-EC"/>
</dbReference>
<evidence type="ECO:0000256" key="12">
    <source>
        <dbReference type="ARBA" id="ARBA00048478"/>
    </source>
</evidence>
<dbReference type="EMBL" id="HG806414">
    <property type="protein sequence ID" value="CDW58789.1"/>
    <property type="molecule type" value="Genomic_DNA"/>
</dbReference>
<evidence type="ECO:0000256" key="6">
    <source>
        <dbReference type="ARBA" id="ARBA00022801"/>
    </source>
</evidence>
<reference evidence="17" key="2">
    <citation type="submission" date="2014-03" db="EMBL/GenBank/DDBJ databases">
        <title>The whipworm genome and dual-species transcriptomics of an intimate host-pathogen interaction.</title>
        <authorList>
            <person name="Foth B.J."/>
            <person name="Tsai I.J."/>
            <person name="Reid A.J."/>
            <person name="Bancroft A.J."/>
            <person name="Nichol S."/>
            <person name="Tracey A."/>
            <person name="Holroyd N."/>
            <person name="Cotton J.A."/>
            <person name="Stanley E.J."/>
            <person name="Zarowiecki M."/>
            <person name="Liu J.Z."/>
            <person name="Huckvale T."/>
            <person name="Cooper P.J."/>
            <person name="Grencis R.K."/>
            <person name="Berriman M."/>
        </authorList>
    </citation>
    <scope>NUCLEOTIDE SEQUENCE [LARGE SCALE GENOMIC DNA]</scope>
</reference>
<keyword evidence="14" id="KW-0472">Membrane</keyword>
<dbReference type="InterPro" id="IPR011545">
    <property type="entry name" value="DEAD/DEAH_box_helicase_dom"/>
</dbReference>
<evidence type="ECO:0000313" key="18">
    <source>
        <dbReference type="Proteomes" id="UP000030665"/>
    </source>
</evidence>
<name>A0A077ZG63_TRITR</name>
<dbReference type="NCBIfam" id="TIGR00017">
    <property type="entry name" value="cmk"/>
    <property type="match status" value="1"/>
</dbReference>
<dbReference type="GO" id="GO:0036431">
    <property type="term" value="F:dCMP kinase activity"/>
    <property type="evidence" value="ECO:0007669"/>
    <property type="project" value="InterPro"/>
</dbReference>
<feature type="compositionally biased region" description="Low complexity" evidence="13">
    <location>
        <begin position="362"/>
        <end position="375"/>
    </location>
</feature>
<dbReference type="PROSITE" id="PS00690">
    <property type="entry name" value="DEAH_ATP_HELICASE"/>
    <property type="match status" value="1"/>
</dbReference>